<proteinExistence type="predicted"/>
<sequence>MFYPRVNPDGTTFSMRASSNLIHTYPGRSGQSNKNANTQWVAKEVEEIIRTVRTTRPAGMKEIISRSLSKYSKDLQSNQWKSLLLMFKASFDGWLSGCRPVLSLDGYFLKGLVLVPRAQTHIDKMIKCYGQYQPTKQENHFLPPSLVRGAGRPRKQRIHDQDEEKSMARHMSSAGLPPAIPNMREKGSGGLGGGGGRSYRGARQTQDTKSPSPTQNQVSQAQRQSQATQAPRENQASQAQRQSQATQSPRQSQESQAQRQSQATQTQRKTRASAWYSHSHTGLKCAEGTHSDLIGLKCTEGMGKGLTGLKCAEGTHTVKLI</sequence>
<evidence type="ECO:0000313" key="3">
    <source>
        <dbReference type="Proteomes" id="UP000541444"/>
    </source>
</evidence>
<feature type="compositionally biased region" description="Low complexity" evidence="1">
    <location>
        <begin position="214"/>
        <end position="267"/>
    </location>
</feature>
<dbReference type="EMBL" id="JACGCM010000067">
    <property type="protein sequence ID" value="KAF6176645.1"/>
    <property type="molecule type" value="Genomic_DNA"/>
</dbReference>
<comment type="caution">
    <text evidence="2">The sequence shown here is derived from an EMBL/GenBank/DDBJ whole genome shotgun (WGS) entry which is preliminary data.</text>
</comment>
<protein>
    <submittedName>
        <fullName evidence="2">Uncharacterized protein</fullName>
    </submittedName>
</protein>
<feature type="compositionally biased region" description="Polar residues" evidence="1">
    <location>
        <begin position="203"/>
        <end position="213"/>
    </location>
</feature>
<keyword evidence="3" id="KW-1185">Reference proteome</keyword>
<accession>A0A7J7PB15</accession>
<evidence type="ECO:0000256" key="1">
    <source>
        <dbReference type="SAM" id="MobiDB-lite"/>
    </source>
</evidence>
<feature type="compositionally biased region" description="Gly residues" evidence="1">
    <location>
        <begin position="188"/>
        <end position="198"/>
    </location>
</feature>
<dbReference type="AlphaFoldDB" id="A0A7J7PB15"/>
<gene>
    <name evidence="2" type="ORF">GIB67_034507</name>
</gene>
<organism evidence="2 3">
    <name type="scientific">Kingdonia uniflora</name>
    <dbReference type="NCBI Taxonomy" id="39325"/>
    <lineage>
        <taxon>Eukaryota</taxon>
        <taxon>Viridiplantae</taxon>
        <taxon>Streptophyta</taxon>
        <taxon>Embryophyta</taxon>
        <taxon>Tracheophyta</taxon>
        <taxon>Spermatophyta</taxon>
        <taxon>Magnoliopsida</taxon>
        <taxon>Ranunculales</taxon>
        <taxon>Circaeasteraceae</taxon>
        <taxon>Kingdonia</taxon>
    </lineage>
</organism>
<name>A0A7J7PB15_9MAGN</name>
<dbReference type="Proteomes" id="UP000541444">
    <property type="component" value="Unassembled WGS sequence"/>
</dbReference>
<evidence type="ECO:0000313" key="2">
    <source>
        <dbReference type="EMBL" id="KAF6176645.1"/>
    </source>
</evidence>
<reference evidence="2 3" key="1">
    <citation type="journal article" date="2020" name="IScience">
        <title>Genome Sequencing of the Endangered Kingdonia uniflora (Circaeasteraceae, Ranunculales) Reveals Potential Mechanisms of Evolutionary Specialization.</title>
        <authorList>
            <person name="Sun Y."/>
            <person name="Deng T."/>
            <person name="Zhang A."/>
            <person name="Moore M.J."/>
            <person name="Landis J.B."/>
            <person name="Lin N."/>
            <person name="Zhang H."/>
            <person name="Zhang X."/>
            <person name="Huang J."/>
            <person name="Zhang X."/>
            <person name="Sun H."/>
            <person name="Wang H."/>
        </authorList>
    </citation>
    <scope>NUCLEOTIDE SEQUENCE [LARGE SCALE GENOMIC DNA]</scope>
    <source>
        <strain evidence="2">TB1705</strain>
        <tissue evidence="2">Leaf</tissue>
    </source>
</reference>
<feature type="region of interest" description="Disordered" evidence="1">
    <location>
        <begin position="137"/>
        <end position="275"/>
    </location>
</feature>
<feature type="compositionally biased region" description="Basic and acidic residues" evidence="1">
    <location>
        <begin position="158"/>
        <end position="167"/>
    </location>
</feature>
<dbReference type="OrthoDB" id="1164070at2759"/>